<sequence length="46" mass="5282">MSKRAKRIRGGGIRVEMLFIEWAAEGAPKERSSRLRREGIRQLPGM</sequence>
<gene>
    <name evidence="1" type="ORF">HMPREF0762_00962</name>
</gene>
<dbReference type="EMBL" id="ACUX02000006">
    <property type="protein sequence ID" value="EEZ61621.1"/>
    <property type="molecule type" value="Genomic_DNA"/>
</dbReference>
<evidence type="ECO:0000313" key="1">
    <source>
        <dbReference type="EMBL" id="EEZ61621.1"/>
    </source>
</evidence>
<organism evidence="1 2">
    <name type="scientific">Slackia exigua (strain ATCC 700122 / DSM 15923 / CIP 105133 / JCM 11022 / KCTC 5966 / S-7)</name>
    <dbReference type="NCBI Taxonomy" id="649764"/>
    <lineage>
        <taxon>Bacteria</taxon>
        <taxon>Bacillati</taxon>
        <taxon>Actinomycetota</taxon>
        <taxon>Coriobacteriia</taxon>
        <taxon>Eggerthellales</taxon>
        <taxon>Eggerthellaceae</taxon>
        <taxon>Slackia</taxon>
    </lineage>
</organism>
<dbReference type="HOGENOM" id="CLU_3189082_0_0_11"/>
<proteinExistence type="predicted"/>
<protein>
    <submittedName>
        <fullName evidence="1">Uncharacterized protein</fullName>
    </submittedName>
</protein>
<dbReference type="AlphaFoldDB" id="D0WGK8"/>
<accession>D0WGK8</accession>
<keyword evidence="2" id="KW-1185">Reference proteome</keyword>
<dbReference type="STRING" id="649764.HMPREF0762_00962"/>
<dbReference type="Proteomes" id="UP000006001">
    <property type="component" value="Unassembled WGS sequence"/>
</dbReference>
<evidence type="ECO:0000313" key="2">
    <source>
        <dbReference type="Proteomes" id="UP000006001"/>
    </source>
</evidence>
<name>D0WGK8_SLAES</name>
<reference evidence="1" key="1">
    <citation type="submission" date="2009-10" db="EMBL/GenBank/DDBJ databases">
        <authorList>
            <person name="Weinstock G."/>
            <person name="Sodergren E."/>
            <person name="Clifton S."/>
            <person name="Fulton L."/>
            <person name="Fulton B."/>
            <person name="Courtney L."/>
            <person name="Fronick C."/>
            <person name="Harrison M."/>
            <person name="Strong C."/>
            <person name="Farmer C."/>
            <person name="Delahaunty K."/>
            <person name="Markovic C."/>
            <person name="Hall O."/>
            <person name="Minx P."/>
            <person name="Tomlinson C."/>
            <person name="Mitreva M."/>
            <person name="Nelson J."/>
            <person name="Hou S."/>
            <person name="Wollam A."/>
            <person name="Pepin K.H."/>
            <person name="Johnson M."/>
            <person name="Bhonagiri V."/>
            <person name="Nash W.E."/>
            <person name="Warren W."/>
            <person name="Chinwalla A."/>
            <person name="Mardis E.R."/>
            <person name="Wilson R.K."/>
        </authorList>
    </citation>
    <scope>NUCLEOTIDE SEQUENCE [LARGE SCALE GENOMIC DNA]</scope>
    <source>
        <strain evidence="1">ATCC 700122</strain>
    </source>
</reference>
<comment type="caution">
    <text evidence="1">The sequence shown here is derived from an EMBL/GenBank/DDBJ whole genome shotgun (WGS) entry which is preliminary data.</text>
</comment>